<evidence type="ECO:0000256" key="8">
    <source>
        <dbReference type="ARBA" id="ARBA00022964"/>
    </source>
</evidence>
<evidence type="ECO:0000256" key="12">
    <source>
        <dbReference type="ARBA" id="ARBA00023160"/>
    </source>
</evidence>
<reference evidence="15" key="2">
    <citation type="submission" date="2025-08" db="UniProtKB">
        <authorList>
            <consortium name="RefSeq"/>
        </authorList>
    </citation>
    <scope>IDENTIFICATION</scope>
    <source>
        <tissue evidence="15">Etiolated seedlings</tissue>
    </source>
</reference>
<dbReference type="Proteomes" id="UP000087171">
    <property type="component" value="Chromosome Ca6"/>
</dbReference>
<dbReference type="CDD" id="cd09818">
    <property type="entry name" value="PIOX_like"/>
    <property type="match status" value="1"/>
</dbReference>
<dbReference type="InterPro" id="IPR010255">
    <property type="entry name" value="Haem_peroxidase_sf"/>
</dbReference>
<proteinExistence type="predicted"/>
<evidence type="ECO:0000256" key="7">
    <source>
        <dbReference type="ARBA" id="ARBA00022832"/>
    </source>
</evidence>
<gene>
    <name evidence="15" type="primary">LOC101504934</name>
</gene>
<evidence type="ECO:0000256" key="5">
    <source>
        <dbReference type="ARBA" id="ARBA00022723"/>
    </source>
</evidence>
<dbReference type="InterPro" id="IPR037120">
    <property type="entry name" value="Haem_peroxidase_sf_animal"/>
</dbReference>
<dbReference type="GO" id="GO:0006633">
    <property type="term" value="P:fatty acid biosynthetic process"/>
    <property type="evidence" value="ECO:0007669"/>
    <property type="project" value="UniProtKB-KW"/>
</dbReference>
<dbReference type="SUPFAM" id="SSF48113">
    <property type="entry name" value="Heme-dependent peroxidases"/>
    <property type="match status" value="1"/>
</dbReference>
<dbReference type="PANTHER" id="PTHR11903">
    <property type="entry name" value="PROSTAGLANDIN G/H SYNTHASE"/>
    <property type="match status" value="1"/>
</dbReference>
<evidence type="ECO:0000256" key="9">
    <source>
        <dbReference type="ARBA" id="ARBA00023002"/>
    </source>
</evidence>
<evidence type="ECO:0000256" key="13">
    <source>
        <dbReference type="PIRSR" id="PIRSR619791-2"/>
    </source>
</evidence>
<accession>A0A1S2YDP4</accession>
<evidence type="ECO:0000256" key="11">
    <source>
        <dbReference type="ARBA" id="ARBA00023098"/>
    </source>
</evidence>
<evidence type="ECO:0000256" key="3">
    <source>
        <dbReference type="ARBA" id="ARBA00022559"/>
    </source>
</evidence>
<evidence type="ECO:0000256" key="10">
    <source>
        <dbReference type="ARBA" id="ARBA00023004"/>
    </source>
</evidence>
<dbReference type="PANTHER" id="PTHR11903:SF25">
    <property type="entry name" value="ALPHA-DIOXYGENASE 2"/>
    <property type="match status" value="1"/>
</dbReference>
<evidence type="ECO:0000256" key="1">
    <source>
        <dbReference type="ARBA" id="ARBA00001970"/>
    </source>
</evidence>
<dbReference type="GO" id="GO:0020037">
    <property type="term" value="F:heme binding"/>
    <property type="evidence" value="ECO:0007669"/>
    <property type="project" value="InterPro"/>
</dbReference>
<keyword evidence="14" id="KW-1185">Reference proteome</keyword>
<sequence length="629" mass="72458">MAPSLFSEPFIHPHLQPLLAKMTFFDTILFYVIHFVDKIVLWYRLPVLLGAAYLGIRRHLHNRYNLLHVGGVSGNNYDTNNYSYRTPAGTCNHPSDHLIGSQGTCFGRNMPPTKLNYGLLDPHPALVASKLLARKSFVDTGKQFNMIACSWIQFMIHDWIDHLEDTEQVEISVPDSYSSGCPLNSFKFFKTKKFQTGSSDIKFGFQNIRTPWWDGSVIYGNNEKGMRRVRTFKDGKLKISEDGLLEHDEKGIPVSGDVRNTWAGFTLLQALFIKEHNAVCDMLKEHYPDFDDEQLYRYARLVTSAVIAKIHTIDWTVELLKTDTLLASMRINWYGLLGKKFKDLFGNICGPELSGLVGLKEPRDHGVPYSLTEEFVSVYRMHTLLPEEIVLRNIEPTTGEDKCPPILEKVPMEEMIGKKGEKRLSKIGMEQMLVSMGHQSCGAVTLWNFPTWLRNLIVHDIDGEERPDPVDMATMEVYRDRERGVARYNEFRRNLLMIPISKWEDLTDDEEVIEALKEVYEDDVEKMDLIVGLHAEKKIKGFAISETAFFIFVIMASRRLEADRFFTTNFNSKTYTNEGLEWVNKTETLKDVIDRHFPEMTENWMTSSSAFSVWDSLPDPKKFVPLYLR</sequence>
<evidence type="ECO:0000313" key="14">
    <source>
        <dbReference type="Proteomes" id="UP000087171"/>
    </source>
</evidence>
<dbReference type="InterPro" id="IPR019791">
    <property type="entry name" value="Haem_peroxidase_animal"/>
</dbReference>
<dbReference type="GO" id="GO:0031408">
    <property type="term" value="P:oxylipin biosynthetic process"/>
    <property type="evidence" value="ECO:0007669"/>
    <property type="project" value="UniProtKB-KW"/>
</dbReference>
<keyword evidence="7" id="KW-0276">Fatty acid metabolism</keyword>
<evidence type="ECO:0000256" key="2">
    <source>
        <dbReference type="ARBA" id="ARBA00022516"/>
    </source>
</evidence>
<keyword evidence="11" id="KW-0443">Lipid metabolism</keyword>
<dbReference type="RefSeq" id="XP_004503302.1">
    <property type="nucleotide sequence ID" value="XM_004503245.3"/>
</dbReference>
<name>A0A1S2YDP4_CICAR</name>
<dbReference type="Gene3D" id="1.10.640.10">
    <property type="entry name" value="Haem peroxidase domain superfamily, animal type"/>
    <property type="match status" value="1"/>
</dbReference>
<dbReference type="InterPro" id="IPR050783">
    <property type="entry name" value="Oxylipin_biosynth_metab"/>
</dbReference>
<dbReference type="OrthoDB" id="823504at2759"/>
<evidence type="ECO:0000256" key="4">
    <source>
        <dbReference type="ARBA" id="ARBA00022617"/>
    </source>
</evidence>
<keyword evidence="10 13" id="KW-0408">Iron</keyword>
<protein>
    <submittedName>
        <fullName evidence="15">Alpha-dioxygenase 2</fullName>
    </submittedName>
</protein>
<dbReference type="GO" id="GO:0046872">
    <property type="term" value="F:metal ion binding"/>
    <property type="evidence" value="ECO:0007669"/>
    <property type="project" value="UniProtKB-KW"/>
</dbReference>
<dbReference type="eggNOG" id="KOG2408">
    <property type="taxonomic scope" value="Eukaryota"/>
</dbReference>
<feature type="binding site" description="axial binding residue" evidence="13">
    <location>
        <position position="382"/>
    </location>
    <ligand>
        <name>heme b</name>
        <dbReference type="ChEBI" id="CHEBI:60344"/>
    </ligand>
    <ligandPart>
        <name>Fe</name>
        <dbReference type="ChEBI" id="CHEBI:18248"/>
    </ligandPart>
</feature>
<keyword evidence="8" id="KW-0223">Dioxygenase</keyword>
<evidence type="ECO:0000313" key="15">
    <source>
        <dbReference type="RefSeq" id="XP_004503302.1"/>
    </source>
</evidence>
<dbReference type="PROSITE" id="PS50292">
    <property type="entry name" value="PEROXIDASE_3"/>
    <property type="match status" value="1"/>
</dbReference>
<keyword evidence="12" id="KW-0275">Fatty acid biosynthesis</keyword>
<dbReference type="STRING" id="3827.A0A1S2YDP4"/>
<reference evidence="14" key="1">
    <citation type="journal article" date="2013" name="Nat. Biotechnol.">
        <title>Draft genome sequence of chickpea (Cicer arietinum) provides a resource for trait improvement.</title>
        <authorList>
            <person name="Varshney R.K."/>
            <person name="Song C."/>
            <person name="Saxena R.K."/>
            <person name="Azam S."/>
            <person name="Yu S."/>
            <person name="Sharpe A.G."/>
            <person name="Cannon S."/>
            <person name="Baek J."/>
            <person name="Rosen B.D."/>
            <person name="Tar'an B."/>
            <person name="Millan T."/>
            <person name="Zhang X."/>
            <person name="Ramsay L.D."/>
            <person name="Iwata A."/>
            <person name="Wang Y."/>
            <person name="Nelson W."/>
            <person name="Farmer A.D."/>
            <person name="Gaur P.M."/>
            <person name="Soderlund C."/>
            <person name="Penmetsa R.V."/>
            <person name="Xu C."/>
            <person name="Bharti A.K."/>
            <person name="He W."/>
            <person name="Winter P."/>
            <person name="Zhao S."/>
            <person name="Hane J.K."/>
            <person name="Carrasquilla-Garcia N."/>
            <person name="Condie J.A."/>
            <person name="Upadhyaya H.D."/>
            <person name="Luo M.C."/>
            <person name="Thudi M."/>
            <person name="Gowda C.L."/>
            <person name="Singh N.P."/>
            <person name="Lichtenzveig J."/>
            <person name="Gali K.K."/>
            <person name="Rubio J."/>
            <person name="Nadarajan N."/>
            <person name="Dolezel J."/>
            <person name="Bansal K.C."/>
            <person name="Xu X."/>
            <person name="Edwards D."/>
            <person name="Zhang G."/>
            <person name="Kahl G."/>
            <person name="Gil J."/>
            <person name="Singh K.B."/>
            <person name="Datta S.K."/>
            <person name="Jackson S.A."/>
            <person name="Wang J."/>
            <person name="Cook D.R."/>
        </authorList>
    </citation>
    <scope>NUCLEOTIDE SEQUENCE [LARGE SCALE GENOMIC DNA]</scope>
    <source>
        <strain evidence="14">cv. CDC Frontier</strain>
    </source>
</reference>
<comment type="cofactor">
    <cofactor evidence="1">
        <name>heme b</name>
        <dbReference type="ChEBI" id="CHEBI:60344"/>
    </cofactor>
</comment>
<keyword evidence="2" id="KW-0444">Lipid biosynthesis</keyword>
<keyword evidence="9" id="KW-0560">Oxidoreductase</keyword>
<keyword evidence="3" id="KW-0575">Peroxidase</keyword>
<dbReference type="KEGG" id="cam:101504934"/>
<keyword evidence="6" id="KW-0925">Oxylipin biosynthesis</keyword>
<dbReference type="GO" id="GO:0006979">
    <property type="term" value="P:response to oxidative stress"/>
    <property type="evidence" value="ECO:0007669"/>
    <property type="project" value="InterPro"/>
</dbReference>
<organism evidence="14 15">
    <name type="scientific">Cicer arietinum</name>
    <name type="common">Chickpea</name>
    <name type="synonym">Garbanzo</name>
    <dbReference type="NCBI Taxonomy" id="3827"/>
    <lineage>
        <taxon>Eukaryota</taxon>
        <taxon>Viridiplantae</taxon>
        <taxon>Streptophyta</taxon>
        <taxon>Embryophyta</taxon>
        <taxon>Tracheophyta</taxon>
        <taxon>Spermatophyta</taxon>
        <taxon>Magnoliopsida</taxon>
        <taxon>eudicotyledons</taxon>
        <taxon>Gunneridae</taxon>
        <taxon>Pentapetalae</taxon>
        <taxon>rosids</taxon>
        <taxon>fabids</taxon>
        <taxon>Fabales</taxon>
        <taxon>Fabaceae</taxon>
        <taxon>Papilionoideae</taxon>
        <taxon>50 kb inversion clade</taxon>
        <taxon>NPAAA clade</taxon>
        <taxon>Hologalegina</taxon>
        <taxon>IRL clade</taxon>
        <taxon>Cicereae</taxon>
        <taxon>Cicer</taxon>
    </lineage>
</organism>
<dbReference type="AlphaFoldDB" id="A0A1S2YDP4"/>
<dbReference type="GO" id="GO:0004601">
    <property type="term" value="F:peroxidase activity"/>
    <property type="evidence" value="ECO:0007669"/>
    <property type="project" value="UniProtKB-KW"/>
</dbReference>
<dbReference type="PaxDb" id="3827-XP_004503302.1"/>
<dbReference type="InterPro" id="IPR034815">
    <property type="entry name" value="A_dioxygenase"/>
</dbReference>
<keyword evidence="4 13" id="KW-0349">Heme</keyword>
<keyword evidence="5 13" id="KW-0479">Metal-binding</keyword>
<dbReference type="GeneID" id="101504934"/>
<dbReference type="GO" id="GO:0016702">
    <property type="term" value="F:oxidoreductase activity, acting on single donors with incorporation of molecular oxygen, incorporation of two atoms of oxygen"/>
    <property type="evidence" value="ECO:0007669"/>
    <property type="project" value="TreeGrafter"/>
</dbReference>
<dbReference type="Pfam" id="PF03098">
    <property type="entry name" value="An_peroxidase"/>
    <property type="match status" value="1"/>
</dbReference>
<evidence type="ECO:0000256" key="6">
    <source>
        <dbReference type="ARBA" id="ARBA00022767"/>
    </source>
</evidence>